<feature type="compositionally biased region" description="Basic and acidic residues" evidence="1">
    <location>
        <begin position="55"/>
        <end position="68"/>
    </location>
</feature>
<gene>
    <name evidence="2" type="ORF">HRI96_05770</name>
</gene>
<evidence type="ECO:0000256" key="1">
    <source>
        <dbReference type="SAM" id="MobiDB-lite"/>
    </source>
</evidence>
<feature type="region of interest" description="Disordered" evidence="1">
    <location>
        <begin position="52"/>
        <end position="109"/>
    </location>
</feature>
<accession>A0A975EZJ6</accession>
<feature type="compositionally biased region" description="Polar residues" evidence="1">
    <location>
        <begin position="70"/>
        <end position="79"/>
    </location>
</feature>
<dbReference type="AlphaFoldDB" id="A0A975EZJ6"/>
<dbReference type="EMBL" id="CP054257">
    <property type="protein sequence ID" value="QTQ11749.1"/>
    <property type="molecule type" value="Genomic_DNA"/>
</dbReference>
<reference evidence="2" key="1">
    <citation type="submission" date="2020-05" db="EMBL/GenBank/DDBJ databases">
        <authorList>
            <person name="Zeng H."/>
            <person name="Chan Y.K."/>
            <person name="Watt R.M."/>
        </authorList>
    </citation>
    <scope>NUCLEOTIDE SEQUENCE</scope>
    <source>
        <strain evidence="2">ATCC 700773</strain>
    </source>
</reference>
<reference evidence="2" key="2">
    <citation type="journal article" date="2021" name="Microbiol. Resour. Announc.">
        <title>Complete Genome Sequences of Three Human Oral Treponema parvum Isolates.</title>
        <authorList>
            <person name="Zeng H."/>
            <person name="Watt R.M."/>
        </authorList>
    </citation>
    <scope>NUCLEOTIDE SEQUENCE</scope>
    <source>
        <strain evidence="2">ATCC 700773</strain>
    </source>
</reference>
<evidence type="ECO:0000313" key="2">
    <source>
        <dbReference type="EMBL" id="QTQ11749.1"/>
    </source>
</evidence>
<dbReference type="Proteomes" id="UP000671995">
    <property type="component" value="Chromosome"/>
</dbReference>
<organism evidence="2 3">
    <name type="scientific">Treponema parvum</name>
    <dbReference type="NCBI Taxonomy" id="138851"/>
    <lineage>
        <taxon>Bacteria</taxon>
        <taxon>Pseudomonadati</taxon>
        <taxon>Spirochaetota</taxon>
        <taxon>Spirochaetia</taxon>
        <taxon>Spirochaetales</taxon>
        <taxon>Treponemataceae</taxon>
        <taxon>Treponema</taxon>
    </lineage>
</organism>
<dbReference type="RefSeq" id="WP_210118544.1">
    <property type="nucleotide sequence ID" value="NZ_CP054257.1"/>
</dbReference>
<feature type="compositionally biased region" description="Basic and acidic residues" evidence="1">
    <location>
        <begin position="81"/>
        <end position="98"/>
    </location>
</feature>
<sequence>MAIQPIDLQIMYSQMSNVAKIASQQQKGGELTDAMQQNKIVQQTAEQIAAVQKSASDEAKTLEVKPDGRQGSQTPSGGSKKNKEEDKPVQKKETEIRESYLGQHIDIMR</sequence>
<proteinExistence type="predicted"/>
<name>A0A975EZJ6_9SPIR</name>
<evidence type="ECO:0000313" key="3">
    <source>
        <dbReference type="Proteomes" id="UP000671995"/>
    </source>
</evidence>
<protein>
    <submittedName>
        <fullName evidence="2">Uncharacterized protein</fullName>
    </submittedName>
</protein>